<evidence type="ECO:0000313" key="1">
    <source>
        <dbReference type="EMBL" id="GIY20156.1"/>
    </source>
</evidence>
<dbReference type="EMBL" id="BPLR01007844">
    <property type="protein sequence ID" value="GIY20156.1"/>
    <property type="molecule type" value="Genomic_DNA"/>
</dbReference>
<evidence type="ECO:0000313" key="2">
    <source>
        <dbReference type="Proteomes" id="UP001054945"/>
    </source>
</evidence>
<gene>
    <name evidence="1" type="ORF">CEXT_633611</name>
</gene>
<reference evidence="1 2" key="1">
    <citation type="submission" date="2021-06" db="EMBL/GenBank/DDBJ databases">
        <title>Caerostris extrusa draft genome.</title>
        <authorList>
            <person name="Kono N."/>
            <person name="Arakawa K."/>
        </authorList>
    </citation>
    <scope>NUCLEOTIDE SEQUENCE [LARGE SCALE GENOMIC DNA]</scope>
</reference>
<proteinExistence type="predicted"/>
<organism evidence="1 2">
    <name type="scientific">Caerostris extrusa</name>
    <name type="common">Bark spider</name>
    <name type="synonym">Caerostris bankana</name>
    <dbReference type="NCBI Taxonomy" id="172846"/>
    <lineage>
        <taxon>Eukaryota</taxon>
        <taxon>Metazoa</taxon>
        <taxon>Ecdysozoa</taxon>
        <taxon>Arthropoda</taxon>
        <taxon>Chelicerata</taxon>
        <taxon>Arachnida</taxon>
        <taxon>Araneae</taxon>
        <taxon>Araneomorphae</taxon>
        <taxon>Entelegynae</taxon>
        <taxon>Araneoidea</taxon>
        <taxon>Araneidae</taxon>
        <taxon>Caerostris</taxon>
    </lineage>
</organism>
<sequence>MYTSSPNSDKGIKDLEHPSSLVSRELIFQPCLIFVSTPGQDNKSISWKVPSYILTKYERCKFPRCPIPNCVPVK</sequence>
<keyword evidence="2" id="KW-1185">Reference proteome</keyword>
<dbReference type="Proteomes" id="UP001054945">
    <property type="component" value="Unassembled WGS sequence"/>
</dbReference>
<comment type="caution">
    <text evidence="1">The sequence shown here is derived from an EMBL/GenBank/DDBJ whole genome shotgun (WGS) entry which is preliminary data.</text>
</comment>
<dbReference type="AlphaFoldDB" id="A0AAV4RIL1"/>
<protein>
    <submittedName>
        <fullName evidence="1">Uncharacterized protein</fullName>
    </submittedName>
</protein>
<name>A0AAV4RIL1_CAEEX</name>
<accession>A0AAV4RIL1</accession>